<dbReference type="PROSITE" id="PS50994">
    <property type="entry name" value="INTEGRASE"/>
    <property type="match status" value="1"/>
</dbReference>
<dbReference type="EMBL" id="UYIG01000196">
    <property type="protein sequence ID" value="VDG30372.1"/>
    <property type="molecule type" value="Genomic_DNA"/>
</dbReference>
<feature type="domain" description="Integrase catalytic" evidence="2">
    <location>
        <begin position="106"/>
        <end position="273"/>
    </location>
</feature>
<evidence type="ECO:0000256" key="1">
    <source>
        <dbReference type="ARBA" id="ARBA00002286"/>
    </source>
</evidence>
<reference evidence="3 4" key="1">
    <citation type="submission" date="2018-11" db="EMBL/GenBank/DDBJ databases">
        <authorList>
            <person name="Wuyts S."/>
        </authorList>
    </citation>
    <scope>NUCLEOTIDE SEQUENCE [LARGE SCALE GENOMIC DNA]</scope>
    <source>
        <strain evidence="3">Lactobacillus mudanjiangensis AMBF249</strain>
    </source>
</reference>
<dbReference type="InterPro" id="IPR036397">
    <property type="entry name" value="RNaseH_sf"/>
</dbReference>
<dbReference type="AlphaFoldDB" id="A0A660E4Y4"/>
<gene>
    <name evidence="3" type="ORF">MUDAN_MDHGFNIF_01923</name>
</gene>
<dbReference type="GO" id="GO:0003676">
    <property type="term" value="F:nucleic acid binding"/>
    <property type="evidence" value="ECO:0007669"/>
    <property type="project" value="InterPro"/>
</dbReference>
<proteinExistence type="predicted"/>
<evidence type="ECO:0000313" key="3">
    <source>
        <dbReference type="EMBL" id="VDG30372.1"/>
    </source>
</evidence>
<dbReference type="PANTHER" id="PTHR46889:SF4">
    <property type="entry name" value="TRANSPOSASE INSO FOR INSERTION SEQUENCE ELEMENT IS911B-RELATED"/>
    <property type="match status" value="1"/>
</dbReference>
<accession>A0A660E4Y4</accession>
<sequence length="277" mass="32487">MCRFMNVSRAAYYKWIHRKPSKRETEDKVILAYIQKLEEENHYTFGVQRLVMNLNLDTPYYACPSKMRRIMKENGIKASIRIAKRDRKAERKEHISNNLLLTEDGHNFKPDNSNEIWVTDCTELKFGWKYEKHLRLSAIKDLCDHSIIAWSIDDTETADLVTHTIDMVLEENGVKPMVLHSDQGSSYTSGRFNDRLGGYGIQHSMSRPGTPGDNSPMESFWRHVKTEFFRFEHALNRDQMISLIEQCIDQYNNKHRQETLNGMTPKEFRDHAILKTA</sequence>
<keyword evidence="4" id="KW-1185">Reference proteome</keyword>
<dbReference type="NCBIfam" id="NF033516">
    <property type="entry name" value="transpos_IS3"/>
    <property type="match status" value="1"/>
</dbReference>
<dbReference type="InterPro" id="IPR012337">
    <property type="entry name" value="RNaseH-like_sf"/>
</dbReference>
<organism evidence="3 4">
    <name type="scientific">Lactiplantibacillus mudanjiangensis</name>
    <dbReference type="NCBI Taxonomy" id="1296538"/>
    <lineage>
        <taxon>Bacteria</taxon>
        <taxon>Bacillati</taxon>
        <taxon>Bacillota</taxon>
        <taxon>Bacilli</taxon>
        <taxon>Lactobacillales</taxon>
        <taxon>Lactobacillaceae</taxon>
        <taxon>Lactiplantibacillus</taxon>
    </lineage>
</organism>
<dbReference type="InterPro" id="IPR001584">
    <property type="entry name" value="Integrase_cat-core"/>
</dbReference>
<dbReference type="InterPro" id="IPR048020">
    <property type="entry name" value="Transpos_IS3"/>
</dbReference>
<dbReference type="Proteomes" id="UP000289996">
    <property type="component" value="Unassembled WGS sequence"/>
</dbReference>
<name>A0A660E4Y4_9LACO</name>
<dbReference type="Gene3D" id="3.30.420.10">
    <property type="entry name" value="Ribonuclease H-like superfamily/Ribonuclease H"/>
    <property type="match status" value="1"/>
</dbReference>
<protein>
    <submittedName>
        <fullName evidence="3">Transposase [Lactobacillus plantarum ZJ316]</fullName>
    </submittedName>
</protein>
<dbReference type="SUPFAM" id="SSF53098">
    <property type="entry name" value="Ribonuclease H-like"/>
    <property type="match status" value="1"/>
</dbReference>
<comment type="function">
    <text evidence="1">Involved in the transposition of the insertion sequence.</text>
</comment>
<evidence type="ECO:0000313" key="4">
    <source>
        <dbReference type="Proteomes" id="UP000289996"/>
    </source>
</evidence>
<dbReference type="GO" id="GO:0015074">
    <property type="term" value="P:DNA integration"/>
    <property type="evidence" value="ECO:0007669"/>
    <property type="project" value="InterPro"/>
</dbReference>
<dbReference type="PANTHER" id="PTHR46889">
    <property type="entry name" value="TRANSPOSASE INSF FOR INSERTION SEQUENCE IS3B-RELATED"/>
    <property type="match status" value="1"/>
</dbReference>
<evidence type="ECO:0000259" key="2">
    <source>
        <dbReference type="PROSITE" id="PS50994"/>
    </source>
</evidence>
<dbReference type="Pfam" id="PF00665">
    <property type="entry name" value="rve"/>
    <property type="match status" value="1"/>
</dbReference>
<dbReference type="InterPro" id="IPR050900">
    <property type="entry name" value="Transposase_IS3/IS150/IS904"/>
</dbReference>
<dbReference type="Pfam" id="PF13333">
    <property type="entry name" value="rve_2"/>
    <property type="match status" value="1"/>
</dbReference>
<dbReference type="InterPro" id="IPR025948">
    <property type="entry name" value="HTH-like_dom"/>
</dbReference>
<dbReference type="Pfam" id="PF13276">
    <property type="entry name" value="HTH_21"/>
    <property type="match status" value="1"/>
</dbReference>